<dbReference type="Proteomes" id="UP000609531">
    <property type="component" value="Unassembled WGS sequence"/>
</dbReference>
<feature type="domain" description="Luciferase-like" evidence="3">
    <location>
        <begin position="1"/>
        <end position="305"/>
    </location>
</feature>
<dbReference type="PANTHER" id="PTHR30137:SF8">
    <property type="entry name" value="BLR5498 PROTEIN"/>
    <property type="match status" value="1"/>
</dbReference>
<evidence type="ECO:0000313" key="5">
    <source>
        <dbReference type="Proteomes" id="UP000609531"/>
    </source>
</evidence>
<evidence type="ECO:0000256" key="1">
    <source>
        <dbReference type="ARBA" id="ARBA00023002"/>
    </source>
</evidence>
<evidence type="ECO:0000259" key="3">
    <source>
        <dbReference type="Pfam" id="PF00296"/>
    </source>
</evidence>
<accession>A0A934MFL4</accession>
<sequence>MDFGIFNLMTLRDAAKPRREIIEETTALVQQAEEIGIDVAWFAEHHFSNYSMSPSPLMMASYMAGKTSKIDLGAAVLVLPLYHPMRVAQEVALLDIQSGGRARVGLGSGYQKHEFDRYGIHLDDRTERTLEYWEVLDQALNTGKVAFDGTFVKVPPTELALTPTRKIAPLYVTGNNPKILERAARSGAVIFMTAGYLGSQGLFGIYDRVCDGLGKLGVDPKTVKTGIQQYIHVTDDKDDALKAADCARYVARLVTALRQPETAVDGYMIREVPIPSEPDLETFRDNIIIGNAEYVAERMAAEIRRLNASHYNCFFQFGALPYEMAKNSLERFGKDVLPLLTKELGPLDKIGVPDRVAA</sequence>
<protein>
    <submittedName>
        <fullName evidence="4">LLM class flavin-dependent oxidoreductase</fullName>
    </submittedName>
</protein>
<dbReference type="EMBL" id="JAEKJA010000005">
    <property type="protein sequence ID" value="MBJ3775603.1"/>
    <property type="molecule type" value="Genomic_DNA"/>
</dbReference>
<proteinExistence type="predicted"/>
<dbReference type="InterPro" id="IPR050766">
    <property type="entry name" value="Bact_Lucif_Oxidored"/>
</dbReference>
<keyword evidence="2" id="KW-0503">Monooxygenase</keyword>
<evidence type="ECO:0000313" key="4">
    <source>
        <dbReference type="EMBL" id="MBJ3775603.1"/>
    </source>
</evidence>
<dbReference type="SUPFAM" id="SSF51679">
    <property type="entry name" value="Bacterial luciferase-like"/>
    <property type="match status" value="1"/>
</dbReference>
<dbReference type="GO" id="GO:0005829">
    <property type="term" value="C:cytosol"/>
    <property type="evidence" value="ECO:0007669"/>
    <property type="project" value="TreeGrafter"/>
</dbReference>
<dbReference type="InterPro" id="IPR036661">
    <property type="entry name" value="Luciferase-like_sf"/>
</dbReference>
<dbReference type="GO" id="GO:0004497">
    <property type="term" value="F:monooxygenase activity"/>
    <property type="evidence" value="ECO:0007669"/>
    <property type="project" value="UniProtKB-KW"/>
</dbReference>
<dbReference type="AlphaFoldDB" id="A0A934MFL4"/>
<gene>
    <name evidence="4" type="ORF">JCR33_07905</name>
</gene>
<dbReference type="GO" id="GO:0016705">
    <property type="term" value="F:oxidoreductase activity, acting on paired donors, with incorporation or reduction of molecular oxygen"/>
    <property type="evidence" value="ECO:0007669"/>
    <property type="project" value="InterPro"/>
</dbReference>
<organism evidence="4 5">
    <name type="scientific">Acuticoccus mangrovi</name>
    <dbReference type="NCBI Taxonomy" id="2796142"/>
    <lineage>
        <taxon>Bacteria</taxon>
        <taxon>Pseudomonadati</taxon>
        <taxon>Pseudomonadota</taxon>
        <taxon>Alphaproteobacteria</taxon>
        <taxon>Hyphomicrobiales</taxon>
        <taxon>Amorphaceae</taxon>
        <taxon>Acuticoccus</taxon>
    </lineage>
</organism>
<reference evidence="4" key="1">
    <citation type="submission" date="2020-12" db="EMBL/GenBank/DDBJ databases">
        <title>Bacterial taxonomy.</title>
        <authorList>
            <person name="Pan X."/>
        </authorList>
    </citation>
    <scope>NUCLEOTIDE SEQUENCE</scope>
    <source>
        <strain evidence="4">B2012</strain>
    </source>
</reference>
<dbReference type="InterPro" id="IPR011251">
    <property type="entry name" value="Luciferase-like_dom"/>
</dbReference>
<keyword evidence="1" id="KW-0560">Oxidoreductase</keyword>
<comment type="caution">
    <text evidence="4">The sequence shown here is derived from an EMBL/GenBank/DDBJ whole genome shotgun (WGS) entry which is preliminary data.</text>
</comment>
<dbReference type="RefSeq" id="WP_198881483.1">
    <property type="nucleotide sequence ID" value="NZ_JAEKJA010000005.1"/>
</dbReference>
<dbReference type="Pfam" id="PF00296">
    <property type="entry name" value="Bac_luciferase"/>
    <property type="match status" value="1"/>
</dbReference>
<dbReference type="Gene3D" id="3.20.20.30">
    <property type="entry name" value="Luciferase-like domain"/>
    <property type="match status" value="1"/>
</dbReference>
<keyword evidence="5" id="KW-1185">Reference proteome</keyword>
<name>A0A934MFL4_9HYPH</name>
<evidence type="ECO:0000256" key="2">
    <source>
        <dbReference type="ARBA" id="ARBA00023033"/>
    </source>
</evidence>
<dbReference type="PANTHER" id="PTHR30137">
    <property type="entry name" value="LUCIFERASE-LIKE MONOOXYGENASE"/>
    <property type="match status" value="1"/>
</dbReference>